<feature type="region of interest" description="Disordered" evidence="3">
    <location>
        <begin position="184"/>
        <end position="217"/>
    </location>
</feature>
<reference evidence="6" key="1">
    <citation type="submission" date="2011-12" db="EMBL/GenBank/DDBJ databases">
        <title>Complete genome sequence of Streptomyces cattleya strain DSM 46488.</title>
        <authorList>
            <person name="Ou H.-Y."/>
            <person name="Li P."/>
            <person name="Zhao C."/>
            <person name="O'Hagan D."/>
            <person name="Deng Z."/>
        </authorList>
    </citation>
    <scope>NUCLEOTIDE SEQUENCE [LARGE SCALE GENOMIC DNA]</scope>
    <source>
        <strain evidence="6">ATCC 35852 / DSM 46488 / JCM 4925 / NBRC 14057 / NRRL 8057</strain>
        <plasmid evidence="6">Plasmid pSCATT</plasmid>
    </source>
</reference>
<keyword evidence="2" id="KW-0813">Transport</keyword>
<evidence type="ECO:0000256" key="2">
    <source>
        <dbReference type="ARBA" id="ARBA00022448"/>
    </source>
</evidence>
<dbReference type="AlphaFoldDB" id="G8XGG5"/>
<feature type="compositionally biased region" description="Low complexity" evidence="3">
    <location>
        <begin position="238"/>
        <end position="263"/>
    </location>
</feature>
<dbReference type="HOGENOM" id="CLU_801461_0_0_11"/>
<feature type="compositionally biased region" description="Basic and acidic residues" evidence="3">
    <location>
        <begin position="303"/>
        <end position="325"/>
    </location>
</feature>
<evidence type="ECO:0000256" key="3">
    <source>
        <dbReference type="SAM" id="MobiDB-lite"/>
    </source>
</evidence>
<evidence type="ECO:0000259" key="4">
    <source>
        <dbReference type="PROSITE" id="PS50893"/>
    </source>
</evidence>
<dbReference type="InterPro" id="IPR027417">
    <property type="entry name" value="P-loop_NTPase"/>
</dbReference>
<evidence type="ECO:0000313" key="6">
    <source>
        <dbReference type="Proteomes" id="UP000007842"/>
    </source>
</evidence>
<dbReference type="Gene3D" id="3.40.50.300">
    <property type="entry name" value="P-loop containing nucleotide triphosphate hydrolases"/>
    <property type="match status" value="1"/>
</dbReference>
<geneLocation type="plasmid" evidence="5 6">
    <name>pSCATT</name>
</geneLocation>
<dbReference type="SUPFAM" id="SSF52540">
    <property type="entry name" value="P-loop containing nucleoside triphosphate hydrolases"/>
    <property type="match status" value="1"/>
</dbReference>
<dbReference type="Pfam" id="PF00005">
    <property type="entry name" value="ABC_tran"/>
    <property type="match status" value="1"/>
</dbReference>
<dbReference type="EMBL" id="CP003229">
    <property type="protein sequence ID" value="AEW98723.1"/>
    <property type="molecule type" value="Genomic_DNA"/>
</dbReference>
<accession>G8XGG5</accession>
<keyword evidence="5" id="KW-0614">Plasmid</keyword>
<feature type="region of interest" description="Disordered" evidence="3">
    <location>
        <begin position="236"/>
        <end position="346"/>
    </location>
</feature>
<organism evidence="5 6">
    <name type="scientific">Streptantibioticus cattleyicolor (strain ATCC 35852 / DSM 46488 / JCM 4925 / NBRC 14057 / NRRL 8057)</name>
    <name type="common">Streptomyces cattleya</name>
    <dbReference type="NCBI Taxonomy" id="1003195"/>
    <lineage>
        <taxon>Bacteria</taxon>
        <taxon>Bacillati</taxon>
        <taxon>Actinomycetota</taxon>
        <taxon>Actinomycetes</taxon>
        <taxon>Kitasatosporales</taxon>
        <taxon>Streptomycetaceae</taxon>
        <taxon>Streptantibioticus</taxon>
    </lineage>
</organism>
<dbReference type="PROSITE" id="PS50893">
    <property type="entry name" value="ABC_TRANSPORTER_2"/>
    <property type="match status" value="1"/>
</dbReference>
<feature type="domain" description="ABC transporter" evidence="4">
    <location>
        <begin position="5"/>
        <end position="267"/>
    </location>
</feature>
<sequence length="346" mass="37009">MTAVLRAQARGTRYKQRRALSDCTLDVPAGRVVGLVGPDGAGRSTPQNLAAGMLTPTSGAIEVCGSLPADGAAQLAKVCFVAQDTPTYAGLSIEDHLRLAAHLNPGRNTPSWHAIGFGDSVCNPVSGRGGSRAGTGSASISLGAGMAQPAGLGGEAEHRLHHRQCYQLGVAEPRHDAHGRAVRGELRRGLQQARRSSHGVRSRGRPGRSSQTDRGCPRIVRAVTTRTSLSWERRAVRGARPGGRIRSAGTAARCARTATRSTCPGRERAHSRWPLRAGPCPDRDRAVQGQRRSWSRNRAHRKPDRDSGPSPRDTRTRGHRADRPLPRSRRATARPSGNAATARTQR</sequence>
<dbReference type="InterPro" id="IPR003439">
    <property type="entry name" value="ABC_transporter-like_ATP-bd"/>
</dbReference>
<keyword evidence="6" id="KW-1185">Reference proteome</keyword>
<dbReference type="GO" id="GO:0016887">
    <property type="term" value="F:ATP hydrolysis activity"/>
    <property type="evidence" value="ECO:0007669"/>
    <property type="project" value="InterPro"/>
</dbReference>
<name>G8XGG5_STREN</name>
<comment type="similarity">
    <text evidence="1">Belongs to the ABC transporter superfamily.</text>
</comment>
<proteinExistence type="inferred from homology"/>
<evidence type="ECO:0000313" key="5">
    <source>
        <dbReference type="EMBL" id="AEW98723.1"/>
    </source>
</evidence>
<dbReference type="PATRIC" id="fig|1003195.29.peg.6326"/>
<evidence type="ECO:0000256" key="1">
    <source>
        <dbReference type="ARBA" id="ARBA00005417"/>
    </source>
</evidence>
<feature type="compositionally biased region" description="Basic residues" evidence="3">
    <location>
        <begin position="195"/>
        <end position="206"/>
    </location>
</feature>
<protein>
    <submittedName>
        <fullName evidence="5">ABC transporter related protein</fullName>
    </submittedName>
</protein>
<dbReference type="Proteomes" id="UP000007842">
    <property type="component" value="Plasmid pSCATT"/>
</dbReference>
<dbReference type="PANTHER" id="PTHR43335">
    <property type="entry name" value="ABC TRANSPORTER, ATP-BINDING PROTEIN"/>
    <property type="match status" value="1"/>
</dbReference>
<dbReference type="GO" id="GO:0005524">
    <property type="term" value="F:ATP binding"/>
    <property type="evidence" value="ECO:0007669"/>
    <property type="project" value="InterPro"/>
</dbReference>
<dbReference type="PANTHER" id="PTHR43335:SF3">
    <property type="entry name" value="ABC TRANSPORTER"/>
    <property type="match status" value="1"/>
</dbReference>
<dbReference type="KEGG" id="scy:SCATT_p05300"/>
<gene>
    <name evidence="5" type="ordered locus">SCATT_p05300</name>
</gene>
<feature type="compositionally biased region" description="Basic residues" evidence="3">
    <location>
        <begin position="293"/>
        <end position="302"/>
    </location>
</feature>